<evidence type="ECO:0000313" key="3">
    <source>
        <dbReference type="Proteomes" id="UP000001660"/>
    </source>
</evidence>
<dbReference type="Proteomes" id="UP000001660">
    <property type="component" value="Chromosome"/>
</dbReference>
<dbReference type="HOGENOM" id="CLU_1728009_0_0_0"/>
<dbReference type="KEGG" id="nde:NIDE2768"/>
<protein>
    <submittedName>
        <fullName evidence="2">Uncharacterized protein</fullName>
    </submittedName>
</protein>
<keyword evidence="3" id="KW-1185">Reference proteome</keyword>
<name>D8PGT7_9BACT</name>
<dbReference type="STRING" id="330214.NIDE2768"/>
<gene>
    <name evidence="2" type="ORF">NIDE2768</name>
</gene>
<dbReference type="EMBL" id="FP929003">
    <property type="protein sequence ID" value="CBK42474.1"/>
    <property type="molecule type" value="Genomic_DNA"/>
</dbReference>
<evidence type="ECO:0000256" key="1">
    <source>
        <dbReference type="SAM" id="MobiDB-lite"/>
    </source>
</evidence>
<feature type="region of interest" description="Disordered" evidence="1">
    <location>
        <begin position="121"/>
        <end position="151"/>
    </location>
</feature>
<sequence>MSKVIHYTVLALLLAGGLAYWWMQPPGLNPMLDPQAAEALALVQTHRAAGYPTILQAFNERARIQDARKLGLRLGEWKVIKQDGQRYEVRIYMREQGTTQWFERDFIWHVDLETKRVNAASLPADGLMPEGPESGRPRAPGGEVPPFPPTM</sequence>
<proteinExistence type="predicted"/>
<evidence type="ECO:0000313" key="2">
    <source>
        <dbReference type="EMBL" id="CBK42474.1"/>
    </source>
</evidence>
<accession>D8PGT7</accession>
<organism evidence="2 3">
    <name type="scientific">Nitrospira defluvii</name>
    <dbReference type="NCBI Taxonomy" id="330214"/>
    <lineage>
        <taxon>Bacteria</taxon>
        <taxon>Pseudomonadati</taxon>
        <taxon>Nitrospirota</taxon>
        <taxon>Nitrospiria</taxon>
        <taxon>Nitrospirales</taxon>
        <taxon>Nitrospiraceae</taxon>
        <taxon>Nitrospira</taxon>
    </lineage>
</organism>
<dbReference type="AlphaFoldDB" id="D8PGT7"/>
<reference evidence="2 3" key="1">
    <citation type="journal article" date="2010" name="Proc. Natl. Acad. Sci. U.S.A.">
        <title>A Nitrospira metagenome illuminates the physiology and evolution of globally important nitrite-oxidizing bacteria.</title>
        <authorList>
            <person name="Lucker S."/>
            <person name="Wagner M."/>
            <person name="Maixner F."/>
            <person name="Pelletier E."/>
            <person name="Koch H."/>
            <person name="Vacherie B."/>
            <person name="Rattei T."/>
            <person name="Sinninghe Damste J."/>
            <person name="Spieck E."/>
            <person name="Le Paslier D."/>
            <person name="Daims H."/>
        </authorList>
    </citation>
    <scope>NUCLEOTIDE SEQUENCE [LARGE SCALE GENOMIC DNA]</scope>
</reference>